<feature type="region of interest" description="Disordered" evidence="1">
    <location>
        <begin position="122"/>
        <end position="152"/>
    </location>
</feature>
<dbReference type="EMBL" id="JBBJBU010000010">
    <property type="protein sequence ID" value="KAK7203929.1"/>
    <property type="molecule type" value="Genomic_DNA"/>
</dbReference>
<sequence length="922" mass="104240">MSAPDDPSNSTSQPAVSTELNDPSPTNDIASDTSSQSYYFDTTIAADETTGHIGDSSTESAGDYKEKYRRLRIRMRALEEKLETLASAAEVDRKLKDLERKLDVDKKLPTVYEKMETAEKELKTFDNKRKPKEDDRNSETTPTAYGLDEKLGRKRVQQNRILNNNRASNSYSDNFSTLVNKAMARKAKLSVDTPDDEKKSGEAQKVRRIRSYLRTTIDDVGTTSADIVLSNVTYARRSLRISLWDFVTGITKVVSMRSVMSRGTRIKRKRKLEGRSMAWRATEVMQEFPPLTWVLLLWPVILPLWIVCFGTLTLLQFFSWRVGRRAIKIPDFSLGLEDTVFTTGNTEENKYKFYDFRLKLKVALEKIEADEKADEFEVPRFDGLTQKLSPDTLLSYKYLTPAEKRAVKGMIATLCRIYLDCSQIHFRKIKDRWGIVGSVRPKESSFAEKSGTIPKFQLLAHNDAVDETLTEIYESINRKKSEISQYSSGGTFQDLGNQLSLCGIMCSIIIDCIPFGESAKDSFEDTPVGLEKTPEGYYKKLPSRQTVNTTSFPNTDIEEFLSYTIPTFLNPVGMAFTAANTLISTFVAKDIYQVNTSVLIAFAAIGMYSSIFIDIASSAVNNYIFGGKYTYMHYAPLSHRNVRWTGWFYFDTYISFIRRQHSLLASYIENAESGYVLSDDAGLFDGKTATVVGSNPLHTVKSAYISDAVLEKVGIQLSATKYLLPTEPNTIVTKVNTREFLTTEYPHAVTTIVLDLWELTRAVFDMLLGWLIPIFEPEKKYEGHAVKNDGKGIPYDYGFRKAWQPGWFFCCPKFIFKCERCDLLDIKSFTVMHHDKPKPPAERPEPQTFTRDNKPQPPAPANDTNNTRRAKRRIVRRSAVPPVPGPSSQDEPSIAQAPSTSSSNQAVQDDDIIAMGFDSDII</sequence>
<dbReference type="Proteomes" id="UP001498771">
    <property type="component" value="Unassembled WGS sequence"/>
</dbReference>
<accession>A0ABR1F269</accession>
<name>A0ABR1F269_9ASCO</name>
<comment type="caution">
    <text evidence="3">The sequence shown here is derived from an EMBL/GenBank/DDBJ whole genome shotgun (WGS) entry which is preliminary data.</text>
</comment>
<keyword evidence="4" id="KW-1185">Reference proteome</keyword>
<feature type="compositionally biased region" description="Polar residues" evidence="1">
    <location>
        <begin position="886"/>
        <end position="907"/>
    </location>
</feature>
<feature type="compositionally biased region" description="Basic and acidic residues" evidence="1">
    <location>
        <begin position="122"/>
        <end position="138"/>
    </location>
</feature>
<dbReference type="GeneID" id="90038790"/>
<feature type="transmembrane region" description="Helical" evidence="2">
    <location>
        <begin position="293"/>
        <end position="318"/>
    </location>
</feature>
<keyword evidence="2" id="KW-1133">Transmembrane helix</keyword>
<feature type="region of interest" description="Disordered" evidence="1">
    <location>
        <begin position="834"/>
        <end position="922"/>
    </location>
</feature>
<keyword evidence="2" id="KW-0812">Transmembrane</keyword>
<evidence type="ECO:0000256" key="2">
    <source>
        <dbReference type="SAM" id="Phobius"/>
    </source>
</evidence>
<gene>
    <name evidence="3" type="ORF">BZA70DRAFT_282450</name>
</gene>
<reference evidence="3 4" key="1">
    <citation type="submission" date="2024-03" db="EMBL/GenBank/DDBJ databases">
        <title>Genome-scale model development and genomic sequencing of the oleaginous clade Lipomyces.</title>
        <authorList>
            <consortium name="Lawrence Berkeley National Laboratory"/>
            <person name="Czajka J.J."/>
            <person name="Han Y."/>
            <person name="Kim J."/>
            <person name="Mondo S.J."/>
            <person name="Hofstad B.A."/>
            <person name="Robles A."/>
            <person name="Haridas S."/>
            <person name="Riley R."/>
            <person name="LaButti K."/>
            <person name="Pangilinan J."/>
            <person name="Andreopoulos W."/>
            <person name="Lipzen A."/>
            <person name="Yan J."/>
            <person name="Wang M."/>
            <person name="Ng V."/>
            <person name="Grigoriev I.V."/>
            <person name="Spatafora J.W."/>
            <person name="Magnuson J.K."/>
            <person name="Baker S.E."/>
            <person name="Pomraning K.R."/>
        </authorList>
    </citation>
    <scope>NUCLEOTIDE SEQUENCE [LARGE SCALE GENOMIC DNA]</scope>
    <source>
        <strain evidence="3 4">Phaff 52-87</strain>
    </source>
</reference>
<dbReference type="RefSeq" id="XP_064766962.1">
    <property type="nucleotide sequence ID" value="XM_064913278.1"/>
</dbReference>
<feature type="region of interest" description="Disordered" evidence="1">
    <location>
        <begin position="1"/>
        <end position="67"/>
    </location>
</feature>
<organism evidence="3 4">
    <name type="scientific">Myxozyma melibiosi</name>
    <dbReference type="NCBI Taxonomy" id="54550"/>
    <lineage>
        <taxon>Eukaryota</taxon>
        <taxon>Fungi</taxon>
        <taxon>Dikarya</taxon>
        <taxon>Ascomycota</taxon>
        <taxon>Saccharomycotina</taxon>
        <taxon>Lipomycetes</taxon>
        <taxon>Lipomycetales</taxon>
        <taxon>Lipomycetaceae</taxon>
        <taxon>Myxozyma</taxon>
    </lineage>
</organism>
<feature type="compositionally biased region" description="Polar residues" evidence="1">
    <location>
        <begin position="7"/>
        <end position="40"/>
    </location>
</feature>
<proteinExistence type="predicted"/>
<protein>
    <submittedName>
        <fullName evidence="3">Uncharacterized protein</fullName>
    </submittedName>
</protein>
<feature type="compositionally biased region" description="Basic and acidic residues" evidence="1">
    <location>
        <begin position="834"/>
        <end position="845"/>
    </location>
</feature>
<keyword evidence="2" id="KW-0472">Membrane</keyword>
<evidence type="ECO:0000256" key="1">
    <source>
        <dbReference type="SAM" id="MobiDB-lite"/>
    </source>
</evidence>
<evidence type="ECO:0000313" key="4">
    <source>
        <dbReference type="Proteomes" id="UP001498771"/>
    </source>
</evidence>
<evidence type="ECO:0000313" key="3">
    <source>
        <dbReference type="EMBL" id="KAK7203929.1"/>
    </source>
</evidence>